<protein>
    <submittedName>
        <fullName evidence="1">Unnamed protein product</fullName>
    </submittedName>
</protein>
<dbReference type="EMBL" id="BSXS01003361">
    <property type="protein sequence ID" value="GME81132.1"/>
    <property type="molecule type" value="Genomic_DNA"/>
</dbReference>
<accession>A0ACB5T419</accession>
<comment type="caution">
    <text evidence="1">The sequence shown here is derived from an EMBL/GenBank/DDBJ whole genome shotgun (WGS) entry which is preliminary data.</text>
</comment>
<reference evidence="1" key="1">
    <citation type="submission" date="2023-04" db="EMBL/GenBank/DDBJ databases">
        <title>Ambrosiozyma monospora NBRC 10751.</title>
        <authorList>
            <person name="Ichikawa N."/>
            <person name="Sato H."/>
            <person name="Tonouchi N."/>
        </authorList>
    </citation>
    <scope>NUCLEOTIDE SEQUENCE</scope>
    <source>
        <strain evidence="1">NBRC 10751</strain>
    </source>
</reference>
<dbReference type="Proteomes" id="UP001165064">
    <property type="component" value="Unassembled WGS sequence"/>
</dbReference>
<sequence length="215" mass="24319">MSLQQHQHRLGIHQRANYSLRTLKIDYLQQHSNYGRDRYRERVPVNPLQIPPRPATVTARPPPPTARIIFGDLPQLNRLVIKNFKLNQSTLDSIPNTVSKLHISQCEFDTGVASLKLPSQLQDLRVFLPKCNSGNTNYHVPTISNLQCLTKLRFLDVTGISFSESVGLVQSLPSSLWTLHLLVRPNNAPGRISPELYDLGHLPRLLKINIRPSAC</sequence>
<evidence type="ECO:0000313" key="1">
    <source>
        <dbReference type="EMBL" id="GME81132.1"/>
    </source>
</evidence>
<name>A0ACB5T419_AMBMO</name>
<proteinExistence type="predicted"/>
<organism evidence="1 2">
    <name type="scientific">Ambrosiozyma monospora</name>
    <name type="common">Yeast</name>
    <name type="synonym">Endomycopsis monosporus</name>
    <dbReference type="NCBI Taxonomy" id="43982"/>
    <lineage>
        <taxon>Eukaryota</taxon>
        <taxon>Fungi</taxon>
        <taxon>Dikarya</taxon>
        <taxon>Ascomycota</taxon>
        <taxon>Saccharomycotina</taxon>
        <taxon>Pichiomycetes</taxon>
        <taxon>Pichiales</taxon>
        <taxon>Pichiaceae</taxon>
        <taxon>Ambrosiozyma</taxon>
    </lineage>
</organism>
<keyword evidence="2" id="KW-1185">Reference proteome</keyword>
<evidence type="ECO:0000313" key="2">
    <source>
        <dbReference type="Proteomes" id="UP001165064"/>
    </source>
</evidence>
<gene>
    <name evidence="1" type="ORF">Amon02_000477600</name>
</gene>